<reference evidence="1" key="1">
    <citation type="submission" date="2022-03" db="EMBL/GenBank/DDBJ databases">
        <authorList>
            <person name="Lindestad O."/>
        </authorList>
    </citation>
    <scope>NUCLEOTIDE SEQUENCE</scope>
</reference>
<keyword evidence="2" id="KW-1185">Reference proteome</keyword>
<evidence type="ECO:0000313" key="1">
    <source>
        <dbReference type="EMBL" id="CAH2227310.1"/>
    </source>
</evidence>
<gene>
    <name evidence="1" type="primary">jg1244</name>
    <name evidence="1" type="ORF">PAEG_LOCUS7839</name>
</gene>
<dbReference type="Proteomes" id="UP000838756">
    <property type="component" value="Unassembled WGS sequence"/>
</dbReference>
<organism evidence="1 2">
    <name type="scientific">Pararge aegeria aegeria</name>
    <dbReference type="NCBI Taxonomy" id="348720"/>
    <lineage>
        <taxon>Eukaryota</taxon>
        <taxon>Metazoa</taxon>
        <taxon>Ecdysozoa</taxon>
        <taxon>Arthropoda</taxon>
        <taxon>Hexapoda</taxon>
        <taxon>Insecta</taxon>
        <taxon>Pterygota</taxon>
        <taxon>Neoptera</taxon>
        <taxon>Endopterygota</taxon>
        <taxon>Lepidoptera</taxon>
        <taxon>Glossata</taxon>
        <taxon>Ditrysia</taxon>
        <taxon>Papilionoidea</taxon>
        <taxon>Nymphalidae</taxon>
        <taxon>Satyrinae</taxon>
        <taxon>Satyrini</taxon>
        <taxon>Parargina</taxon>
        <taxon>Pararge</taxon>
    </lineage>
</organism>
<evidence type="ECO:0000313" key="2">
    <source>
        <dbReference type="Proteomes" id="UP000838756"/>
    </source>
</evidence>
<dbReference type="AlphaFoldDB" id="A0A8S4R249"/>
<sequence>MNLIHFQVFKSENSALNLWGLSAALYGGGESKPANGARVKDPEFSSAADYLQSLQHKLTTLCMLTSKLYKGSVSLSTELMG</sequence>
<comment type="caution">
    <text evidence="1">The sequence shown here is derived from an EMBL/GenBank/DDBJ whole genome shotgun (WGS) entry which is preliminary data.</text>
</comment>
<proteinExistence type="predicted"/>
<protein>
    <submittedName>
        <fullName evidence="1">Jg1244 protein</fullName>
    </submittedName>
</protein>
<accession>A0A8S4R249</accession>
<dbReference type="OrthoDB" id="205639at2759"/>
<dbReference type="EMBL" id="CAKXAJ010022856">
    <property type="protein sequence ID" value="CAH2227310.1"/>
    <property type="molecule type" value="Genomic_DNA"/>
</dbReference>
<name>A0A8S4R249_9NEOP</name>